<dbReference type="PANTHER" id="PTHR23355:SF59">
    <property type="entry name" value="EXORIBONUCLEASE II, MITOCHONDRIAL"/>
    <property type="match status" value="1"/>
</dbReference>
<dbReference type="PANTHER" id="PTHR23355">
    <property type="entry name" value="RIBONUCLEASE"/>
    <property type="match status" value="1"/>
</dbReference>
<name>A0A1G4K7B0_9SACH</name>
<dbReference type="OrthoDB" id="2285229at2759"/>
<feature type="domain" description="RNB" evidence="2">
    <location>
        <begin position="497"/>
        <end position="822"/>
    </location>
</feature>
<dbReference type="Proteomes" id="UP000191024">
    <property type="component" value="Chromosome G"/>
</dbReference>
<dbReference type="GO" id="GO:0000932">
    <property type="term" value="C:P-body"/>
    <property type="evidence" value="ECO:0007669"/>
    <property type="project" value="TreeGrafter"/>
</dbReference>
<evidence type="ECO:0000259" key="2">
    <source>
        <dbReference type="SMART" id="SM00955"/>
    </source>
</evidence>
<dbReference type="EMBL" id="LT598469">
    <property type="protein sequence ID" value="SCU99831.1"/>
    <property type="molecule type" value="Genomic_DNA"/>
</dbReference>
<keyword evidence="4" id="KW-1185">Reference proteome</keyword>
<dbReference type="InterPro" id="IPR001900">
    <property type="entry name" value="RNase_II/R"/>
</dbReference>
<evidence type="ECO:0000313" key="3">
    <source>
        <dbReference type="EMBL" id="SCU99831.1"/>
    </source>
</evidence>
<dbReference type="Pfam" id="PF00773">
    <property type="entry name" value="RNB"/>
    <property type="match status" value="1"/>
</dbReference>
<evidence type="ECO:0000256" key="1">
    <source>
        <dbReference type="SAM" id="MobiDB-lite"/>
    </source>
</evidence>
<dbReference type="STRING" id="1230905.A0A1G4K7B0"/>
<dbReference type="InterPro" id="IPR012340">
    <property type="entry name" value="NA-bd_OB-fold"/>
</dbReference>
<reference evidence="3 4" key="1">
    <citation type="submission" date="2016-03" db="EMBL/GenBank/DDBJ databases">
        <authorList>
            <person name="Devillers H."/>
        </authorList>
    </citation>
    <scope>NUCLEOTIDE SEQUENCE [LARGE SCALE GENOMIC DNA]</scope>
    <source>
        <strain evidence="3">CBS 11717</strain>
    </source>
</reference>
<dbReference type="SUPFAM" id="SSF50249">
    <property type="entry name" value="Nucleic acid-binding proteins"/>
    <property type="match status" value="1"/>
</dbReference>
<organism evidence="3 4">
    <name type="scientific">Lachancea mirantina</name>
    <dbReference type="NCBI Taxonomy" id="1230905"/>
    <lineage>
        <taxon>Eukaryota</taxon>
        <taxon>Fungi</taxon>
        <taxon>Dikarya</taxon>
        <taxon>Ascomycota</taxon>
        <taxon>Saccharomycotina</taxon>
        <taxon>Saccharomycetes</taxon>
        <taxon>Saccharomycetales</taxon>
        <taxon>Saccharomycetaceae</taxon>
        <taxon>Lachancea</taxon>
    </lineage>
</organism>
<dbReference type="GO" id="GO:0003723">
    <property type="term" value="F:RNA binding"/>
    <property type="evidence" value="ECO:0007669"/>
    <property type="project" value="InterPro"/>
</dbReference>
<feature type="compositionally biased region" description="Basic residues" evidence="1">
    <location>
        <begin position="1"/>
        <end position="13"/>
    </location>
</feature>
<feature type="region of interest" description="Disordered" evidence="1">
    <location>
        <begin position="1"/>
        <end position="23"/>
    </location>
</feature>
<sequence length="938" mass="106286">MKRHFHTSVRTLRRAAGSGSPSKDVQAIKKTISRSTTGIEPPVDIKSLEEIQEGLNSRYFQQYFKPSKKWFSQNFGTADQELRNFLNIDPLALTPNEKEHLVAGLDPTAFNKDTNTFFLDPTRLLRSPLDVGDVVLLRSNPSQLCMCVEVPTDIADPRYTFATIDGHMKFGTRNMVLLRMPSFHRRAVSDLVQEETTVAEMNRIGTVKNSPERSYILPVVARQMFTSYVPYEITQAAWNNMPLITRKLELLHRYLQKSSGPWQVSLFTLCKLVMELDLPSCRSLSPEEYIPQVFQKAGLSGNFYALGDQNFGDEAFGRISAAEFLATYWALIQQQEDNLWGKIHVHRAMLTPISVTVLPLESHHLFYERAIAKLEAKDYARIKKFASFVNDSNFKAALQDFPEIVRLLKDYAGNNFNNSGQITVIISKIFRHVERFKDRDVSRDLCHDLLKLLIPDMTINPLLLNNDLALPIASNRAALEERLLNIVEPVLTEDSGRHDFGNMNVYCIDAETAHEIDDGISIEWLEENLYALHIHIADPVSLFENASSSLGFNDVFNVAFQRGFTTYLPDTVLPMLPTKFCRAADMGQDGVRTKTISFSVNVRANKDDINVDADSFKIRLGLVSNFPKFTYNDVDQVLDKSKHSSSNIQEKELFMLYQMALLLRSRRVKDHNAIIFGEGFNNGFVSLNSNDVCEPNQINFSDQRETKSTILVSEMMILANTLAGKFFAKNEIPGIFRCYKELPLKAKAQEAYRAMQRKSKFGELPGVKEITKVSALLNSSFYAGNPSQHDMIGANEYLTVTSPMRRFADLVNHLQIYHHLERSTFKFDRKQIDKIAAQIQSRDVILKNLSRQCQAYWTLKFLRSLMEKDPNFTVPAMVTAVPDMGSVRCVLPHLSAAKGILKLNLSKDSTPIIGDIIPHCTISKLDCLDGLIELEIAS</sequence>
<evidence type="ECO:0000313" key="4">
    <source>
        <dbReference type="Proteomes" id="UP000191024"/>
    </source>
</evidence>
<dbReference type="GO" id="GO:0000175">
    <property type="term" value="F:3'-5'-RNA exonuclease activity"/>
    <property type="evidence" value="ECO:0007669"/>
    <property type="project" value="TreeGrafter"/>
</dbReference>
<proteinExistence type="predicted"/>
<dbReference type="SMART" id="SM00955">
    <property type="entry name" value="RNB"/>
    <property type="match status" value="1"/>
</dbReference>
<dbReference type="InterPro" id="IPR050180">
    <property type="entry name" value="RNR_Ribonuclease"/>
</dbReference>
<protein>
    <submittedName>
        <fullName evidence="3">LAMI_0G01134g1_1</fullName>
    </submittedName>
</protein>
<dbReference type="GO" id="GO:0006402">
    <property type="term" value="P:mRNA catabolic process"/>
    <property type="evidence" value="ECO:0007669"/>
    <property type="project" value="TreeGrafter"/>
</dbReference>
<accession>A0A1G4K7B0</accession>
<dbReference type="AlphaFoldDB" id="A0A1G4K7B0"/>
<gene>
    <name evidence="3" type="ORF">LAMI_0G01134G</name>
</gene>